<sequence>MDKLEALFSNVSLTAREVYTGPVCGDAVFDDTVGLGCLHVIRSGCLTASIQHHDKIDIYQPNLLFLPRPLKHEFHSGFGPVAEITCALVEFASGLNNPLISALPDFILIPLSSSREIEKAVMILFDEAFNDRSGRQAAMNRLFEYVIILLLRFVIEEKSLNCGVLAGLADERLSRAITAIHEHPEQSFSLEDLAKIAGMSRARFASNFHRVVGTTPINYLTDWRISIAMTLLKKGMPINIVAQTVGYSGCASFTRVFSNKTGSSPRDWYRANQ</sequence>
<dbReference type="RefSeq" id="WP_078788949.1">
    <property type="nucleotide sequence ID" value="NZ_FUWR01000001.1"/>
</dbReference>
<dbReference type="InterPro" id="IPR009057">
    <property type="entry name" value="Homeodomain-like_sf"/>
</dbReference>
<keyword evidence="3" id="KW-0804">Transcription</keyword>
<dbReference type="SMART" id="SM00342">
    <property type="entry name" value="HTH_ARAC"/>
    <property type="match status" value="1"/>
</dbReference>
<dbReference type="STRING" id="115783.SAMN02745119_00677"/>
<name>A0A1T4KSI4_9BACT</name>
<evidence type="ECO:0000256" key="3">
    <source>
        <dbReference type="ARBA" id="ARBA00023163"/>
    </source>
</evidence>
<dbReference type="PROSITE" id="PS00041">
    <property type="entry name" value="HTH_ARAC_FAMILY_1"/>
    <property type="match status" value="1"/>
</dbReference>
<evidence type="ECO:0000313" key="5">
    <source>
        <dbReference type="EMBL" id="SJZ45404.1"/>
    </source>
</evidence>
<evidence type="ECO:0000259" key="4">
    <source>
        <dbReference type="PROSITE" id="PS01124"/>
    </source>
</evidence>
<dbReference type="EMBL" id="FUWR01000001">
    <property type="protein sequence ID" value="SJZ45404.1"/>
    <property type="molecule type" value="Genomic_DNA"/>
</dbReference>
<dbReference type="Proteomes" id="UP000190102">
    <property type="component" value="Unassembled WGS sequence"/>
</dbReference>
<dbReference type="Pfam" id="PF12833">
    <property type="entry name" value="HTH_18"/>
    <property type="match status" value="1"/>
</dbReference>
<dbReference type="InterPro" id="IPR018062">
    <property type="entry name" value="HTH_AraC-typ_CS"/>
</dbReference>
<dbReference type="InterPro" id="IPR032783">
    <property type="entry name" value="AraC_lig"/>
</dbReference>
<evidence type="ECO:0000256" key="1">
    <source>
        <dbReference type="ARBA" id="ARBA00023015"/>
    </source>
</evidence>
<dbReference type="SUPFAM" id="SSF46689">
    <property type="entry name" value="Homeodomain-like"/>
    <property type="match status" value="2"/>
</dbReference>
<dbReference type="Pfam" id="PF12852">
    <property type="entry name" value="Cupin_6"/>
    <property type="match status" value="1"/>
</dbReference>
<dbReference type="GO" id="GO:0043565">
    <property type="term" value="F:sequence-specific DNA binding"/>
    <property type="evidence" value="ECO:0007669"/>
    <property type="project" value="InterPro"/>
</dbReference>
<dbReference type="InterPro" id="IPR018060">
    <property type="entry name" value="HTH_AraC"/>
</dbReference>
<evidence type="ECO:0000256" key="2">
    <source>
        <dbReference type="ARBA" id="ARBA00023125"/>
    </source>
</evidence>
<dbReference type="PANTHER" id="PTHR46796:SF7">
    <property type="entry name" value="ARAC FAMILY TRANSCRIPTIONAL REGULATOR"/>
    <property type="match status" value="1"/>
</dbReference>
<dbReference type="PANTHER" id="PTHR46796">
    <property type="entry name" value="HTH-TYPE TRANSCRIPTIONAL ACTIVATOR RHAS-RELATED"/>
    <property type="match status" value="1"/>
</dbReference>
<organism evidence="5 6">
    <name type="scientific">Trichlorobacter thiogenes</name>
    <dbReference type="NCBI Taxonomy" id="115783"/>
    <lineage>
        <taxon>Bacteria</taxon>
        <taxon>Pseudomonadati</taxon>
        <taxon>Thermodesulfobacteriota</taxon>
        <taxon>Desulfuromonadia</taxon>
        <taxon>Geobacterales</taxon>
        <taxon>Geobacteraceae</taxon>
        <taxon>Trichlorobacter</taxon>
    </lineage>
</organism>
<keyword evidence="1" id="KW-0805">Transcription regulation</keyword>
<dbReference type="AlphaFoldDB" id="A0A1T4KSI4"/>
<dbReference type="PROSITE" id="PS01124">
    <property type="entry name" value="HTH_ARAC_FAMILY_2"/>
    <property type="match status" value="1"/>
</dbReference>
<reference evidence="6" key="1">
    <citation type="submission" date="2017-02" db="EMBL/GenBank/DDBJ databases">
        <authorList>
            <person name="Varghese N."/>
            <person name="Submissions S."/>
        </authorList>
    </citation>
    <scope>NUCLEOTIDE SEQUENCE [LARGE SCALE GENOMIC DNA]</scope>
    <source>
        <strain evidence="6">ATCC BAA-34</strain>
    </source>
</reference>
<keyword evidence="6" id="KW-1185">Reference proteome</keyword>
<feature type="domain" description="HTH araC/xylS-type" evidence="4">
    <location>
        <begin position="174"/>
        <end position="271"/>
    </location>
</feature>
<accession>A0A1T4KSI4</accession>
<keyword evidence="2 5" id="KW-0238">DNA-binding</keyword>
<dbReference type="Gene3D" id="1.10.10.60">
    <property type="entry name" value="Homeodomain-like"/>
    <property type="match status" value="2"/>
</dbReference>
<proteinExistence type="predicted"/>
<dbReference type="InterPro" id="IPR050204">
    <property type="entry name" value="AraC_XylS_family_regulators"/>
</dbReference>
<dbReference type="OrthoDB" id="112032at2"/>
<evidence type="ECO:0000313" key="6">
    <source>
        <dbReference type="Proteomes" id="UP000190102"/>
    </source>
</evidence>
<protein>
    <submittedName>
        <fullName evidence="5">AraC-type DNA-binding protein</fullName>
    </submittedName>
</protein>
<dbReference type="GO" id="GO:0003700">
    <property type="term" value="F:DNA-binding transcription factor activity"/>
    <property type="evidence" value="ECO:0007669"/>
    <property type="project" value="InterPro"/>
</dbReference>
<gene>
    <name evidence="5" type="ORF">SAMN02745119_00677</name>
</gene>